<name>A0A7R7XX95_9EURO</name>
<proteinExistence type="predicted"/>
<keyword evidence="2" id="KW-1185">Reference proteome</keyword>
<dbReference type="AlphaFoldDB" id="A0A7R7XX95"/>
<dbReference type="KEGG" id="apuu:APUU_70992S"/>
<organism evidence="1 2">
    <name type="scientific">Aspergillus puulaauensis</name>
    <dbReference type="NCBI Taxonomy" id="1220207"/>
    <lineage>
        <taxon>Eukaryota</taxon>
        <taxon>Fungi</taxon>
        <taxon>Dikarya</taxon>
        <taxon>Ascomycota</taxon>
        <taxon>Pezizomycotina</taxon>
        <taxon>Eurotiomycetes</taxon>
        <taxon>Eurotiomycetidae</taxon>
        <taxon>Eurotiales</taxon>
        <taxon>Aspergillaceae</taxon>
        <taxon>Aspergillus</taxon>
    </lineage>
</organism>
<accession>A0A7R7XX95</accession>
<dbReference type="GeneID" id="64979419"/>
<dbReference type="RefSeq" id="XP_041561608.1">
    <property type="nucleotide sequence ID" value="XM_041695927.1"/>
</dbReference>
<reference evidence="1" key="1">
    <citation type="submission" date="2021-01" db="EMBL/GenBank/DDBJ databases">
        <authorList>
            <consortium name="Aspergillus puulaauensis MK2 genome sequencing consortium"/>
            <person name="Kazuki M."/>
            <person name="Futagami T."/>
        </authorList>
    </citation>
    <scope>NUCLEOTIDE SEQUENCE</scope>
    <source>
        <strain evidence="1">MK2</strain>
    </source>
</reference>
<protein>
    <submittedName>
        <fullName evidence="1">Uncharacterized protein</fullName>
    </submittedName>
</protein>
<gene>
    <name evidence="1" type="ORF">APUU_70992S</name>
</gene>
<evidence type="ECO:0000313" key="1">
    <source>
        <dbReference type="EMBL" id="BCS29422.1"/>
    </source>
</evidence>
<reference evidence="1" key="2">
    <citation type="submission" date="2021-02" db="EMBL/GenBank/DDBJ databases">
        <title>Aspergillus puulaauensis MK2 genome sequence.</title>
        <authorList>
            <person name="Futagami T."/>
            <person name="Mori K."/>
            <person name="Kadooka C."/>
            <person name="Tanaka T."/>
        </authorList>
    </citation>
    <scope>NUCLEOTIDE SEQUENCE</scope>
    <source>
        <strain evidence="1">MK2</strain>
    </source>
</reference>
<dbReference type="Proteomes" id="UP000654913">
    <property type="component" value="Chromosome 7"/>
</dbReference>
<sequence>MPRCNVRRSSLLVSLNSPLNGAQHHFLEASVSFSHLAKSRPEVANSRGVDPWMSAHVTRNRSCIFDIQAVYSSGVPRASLIQALDSIIAKDRYGFASRPK</sequence>
<dbReference type="EMBL" id="AP024449">
    <property type="protein sequence ID" value="BCS29422.1"/>
    <property type="molecule type" value="Genomic_DNA"/>
</dbReference>
<evidence type="ECO:0000313" key="2">
    <source>
        <dbReference type="Proteomes" id="UP000654913"/>
    </source>
</evidence>